<dbReference type="InterPro" id="IPR035901">
    <property type="entry name" value="GIY-YIG_endonuc_sf"/>
</dbReference>
<accession>A0A0B4DRT3</accession>
<evidence type="ECO:0000313" key="2">
    <source>
        <dbReference type="Proteomes" id="UP000031166"/>
    </source>
</evidence>
<reference evidence="1 2" key="1">
    <citation type="submission" date="2014-12" db="EMBL/GenBank/DDBJ databases">
        <title>Genome sequencing of Brevundimonas nasdae TPW30.</title>
        <authorList>
            <person name="Tan P.W."/>
            <person name="Chan K.-G."/>
        </authorList>
    </citation>
    <scope>NUCLEOTIDE SEQUENCE [LARGE SCALE GENOMIC DNA]</scope>
    <source>
        <strain evidence="1 2">TPW30</strain>
    </source>
</reference>
<dbReference type="Proteomes" id="UP000031166">
    <property type="component" value="Unassembled WGS sequence"/>
</dbReference>
<evidence type="ECO:0008006" key="3">
    <source>
        <dbReference type="Google" id="ProtNLM"/>
    </source>
</evidence>
<comment type="caution">
    <text evidence="1">The sequence shown here is derived from an EMBL/GenBank/DDBJ whole genome shotgun (WGS) entry which is preliminary data.</text>
</comment>
<proteinExistence type="predicted"/>
<dbReference type="AlphaFoldDB" id="A0A0B4DRT3"/>
<organism evidence="1 2">
    <name type="scientific">Brevundimonas nasdae</name>
    <dbReference type="NCBI Taxonomy" id="172043"/>
    <lineage>
        <taxon>Bacteria</taxon>
        <taxon>Pseudomonadati</taxon>
        <taxon>Pseudomonadota</taxon>
        <taxon>Alphaproteobacteria</taxon>
        <taxon>Caulobacterales</taxon>
        <taxon>Caulobacteraceae</taxon>
        <taxon>Brevundimonas</taxon>
    </lineage>
</organism>
<dbReference type="SUPFAM" id="SSF82771">
    <property type="entry name" value="GIY-YIG endonuclease"/>
    <property type="match status" value="1"/>
</dbReference>
<evidence type="ECO:0000313" key="1">
    <source>
        <dbReference type="EMBL" id="KIC56988.1"/>
    </source>
</evidence>
<dbReference type="CDD" id="cd00719">
    <property type="entry name" value="GIY-YIG_SF"/>
    <property type="match status" value="1"/>
</dbReference>
<name>A0A0B4DRT3_9CAUL</name>
<gene>
    <name evidence="1" type="ORF">RM53_10345</name>
</gene>
<dbReference type="RefSeq" id="WP_039246525.1">
    <property type="nucleotide sequence ID" value="NZ_JWSY01000018.1"/>
</dbReference>
<dbReference type="STRING" id="172043.RM53_10345"/>
<protein>
    <recommendedName>
        <fullName evidence="3">GIY-YIG domain-containing protein</fullName>
    </recommendedName>
</protein>
<dbReference type="EMBL" id="JWSY01000018">
    <property type="protein sequence ID" value="KIC56988.1"/>
    <property type="molecule type" value="Genomic_DNA"/>
</dbReference>
<sequence length="194" mass="22336">MAAPRHFKVADFSDEPEDTGHFCVATIDWSEPKPWDDDSHAPLGAAERDDALYVLVRDHWRASRKNSIVYVGMTTNLPSRFREHHCADRLRKMRGSTLLSIGNVRYSGRHGRWAAQNAGKALKQIEHILIWALPTPLENDKNQYSIPLLAGKNIADAKPWLIRREGHRFHGRMPREIVYPWMIVKPGRDRSLKL</sequence>